<dbReference type="GO" id="GO:0045454">
    <property type="term" value="P:cell redox homeostasis"/>
    <property type="evidence" value="ECO:0007669"/>
    <property type="project" value="TreeGrafter"/>
</dbReference>
<keyword evidence="3 7" id="KW-0049">Antioxidant</keyword>
<feature type="domain" description="Thioredoxin" evidence="8">
    <location>
        <begin position="30"/>
        <end position="184"/>
    </location>
</feature>
<dbReference type="Pfam" id="PF08534">
    <property type="entry name" value="Redoxin"/>
    <property type="match status" value="1"/>
</dbReference>
<dbReference type="GeneID" id="36290316"/>
<evidence type="ECO:0000256" key="3">
    <source>
        <dbReference type="ARBA" id="ARBA00022862"/>
    </source>
</evidence>
<comment type="similarity">
    <text evidence="1 7">Belongs to the peroxiredoxin family. Prx5 subfamily.</text>
</comment>
<sequence length="184" mass="19792">MNSYAARRLALNATRRLTERSFHTTPRAFVKVGDAIPDLNVLVEGSPGNKINMAEELSIGKSLIIGVPAAFSPGCSNSHIPGFMKHAKIKDAGNVFVVTVNDAFVTKAWAENLDPDGSTGFRFIGDPACTFTKALDLDFDGTTIFGNERSKRYALLVEDGKVKQTFVEPDNTGIDVSAAEKVLG</sequence>
<evidence type="ECO:0000256" key="6">
    <source>
        <dbReference type="PIRSR" id="PIRSR637944-1"/>
    </source>
</evidence>
<dbReference type="GO" id="GO:0034599">
    <property type="term" value="P:cellular response to oxidative stress"/>
    <property type="evidence" value="ECO:0007669"/>
    <property type="project" value="InterPro"/>
</dbReference>
<dbReference type="InterPro" id="IPR036249">
    <property type="entry name" value="Thioredoxin-like_sf"/>
</dbReference>
<evidence type="ECO:0000313" key="9">
    <source>
        <dbReference type="EMBL" id="OAF56550.1"/>
    </source>
</evidence>
<feature type="active site" description="Cysteine sulfenic acid (-SOH) intermediate" evidence="6">
    <location>
        <position position="75"/>
    </location>
</feature>
<reference evidence="9" key="1">
    <citation type="submission" date="2016-03" db="EMBL/GenBank/DDBJ databases">
        <title>Updated assembly of Pseudogymnoascus destructans, the fungus causing white-nose syndrome of bats.</title>
        <authorList>
            <person name="Palmer J.M."/>
            <person name="Drees K.P."/>
            <person name="Foster J.T."/>
            <person name="Lindner D.L."/>
        </authorList>
    </citation>
    <scope>NUCLEOTIDE SEQUENCE [LARGE SCALE GENOMIC DNA]</scope>
    <source>
        <strain evidence="9">20631-21</strain>
    </source>
</reference>
<accession>A0A177A4K4</accession>
<keyword evidence="4 7" id="KW-0560">Oxidoreductase</keyword>
<gene>
    <name evidence="9" type="ORF">VC83_07267</name>
</gene>
<dbReference type="VEuPathDB" id="FungiDB:GMDG_07419"/>
<proteinExistence type="inferred from homology"/>
<dbReference type="AlphaFoldDB" id="A0A177A4K4"/>
<dbReference type="Proteomes" id="UP000077154">
    <property type="component" value="Unassembled WGS sequence"/>
</dbReference>
<evidence type="ECO:0000256" key="4">
    <source>
        <dbReference type="ARBA" id="ARBA00023002"/>
    </source>
</evidence>
<keyword evidence="5 7" id="KW-0676">Redox-active center</keyword>
<name>A0A177A4K4_9PEZI</name>
<dbReference type="Gene3D" id="3.40.30.10">
    <property type="entry name" value="Glutaredoxin"/>
    <property type="match status" value="1"/>
</dbReference>
<dbReference type="FunFam" id="3.40.30.10:FF:000159">
    <property type="entry name" value="Peroxiredoxin"/>
    <property type="match status" value="1"/>
</dbReference>
<dbReference type="OrthoDB" id="1882547at2759"/>
<dbReference type="PANTHER" id="PTHR10430">
    <property type="entry name" value="PEROXIREDOXIN"/>
    <property type="match status" value="1"/>
</dbReference>
<protein>
    <recommendedName>
        <fullName evidence="8">Thioredoxin domain-containing protein</fullName>
    </recommendedName>
</protein>
<dbReference type="eggNOG" id="KOG0541">
    <property type="taxonomic scope" value="Eukaryota"/>
</dbReference>
<dbReference type="InterPro" id="IPR013766">
    <property type="entry name" value="Thioredoxin_domain"/>
</dbReference>
<dbReference type="InterPro" id="IPR037944">
    <property type="entry name" value="PRX5-like"/>
</dbReference>
<organism evidence="9">
    <name type="scientific">Pseudogymnoascus destructans</name>
    <dbReference type="NCBI Taxonomy" id="655981"/>
    <lineage>
        <taxon>Eukaryota</taxon>
        <taxon>Fungi</taxon>
        <taxon>Dikarya</taxon>
        <taxon>Ascomycota</taxon>
        <taxon>Pezizomycotina</taxon>
        <taxon>Leotiomycetes</taxon>
        <taxon>Thelebolales</taxon>
        <taxon>Thelebolaceae</taxon>
        <taxon>Pseudogymnoascus</taxon>
    </lineage>
</organism>
<evidence type="ECO:0000256" key="7">
    <source>
        <dbReference type="RuleBase" id="RU366011"/>
    </source>
</evidence>
<dbReference type="RefSeq" id="XP_024321844.1">
    <property type="nucleotide sequence ID" value="XM_024470843.1"/>
</dbReference>
<dbReference type="PROSITE" id="PS51352">
    <property type="entry name" value="THIOREDOXIN_2"/>
    <property type="match status" value="1"/>
</dbReference>
<dbReference type="InterPro" id="IPR013740">
    <property type="entry name" value="Redoxin"/>
</dbReference>
<evidence type="ECO:0000256" key="1">
    <source>
        <dbReference type="ARBA" id="ARBA00010505"/>
    </source>
</evidence>
<evidence type="ECO:0000256" key="2">
    <source>
        <dbReference type="ARBA" id="ARBA00022559"/>
    </source>
</evidence>
<dbReference type="PANTHER" id="PTHR10430:SF39">
    <property type="entry name" value="PEROXISOMAL MEMBRANE ASSOCIATED PROTEIN 20"/>
    <property type="match status" value="1"/>
</dbReference>
<dbReference type="GO" id="GO:0005777">
    <property type="term" value="C:peroxisome"/>
    <property type="evidence" value="ECO:0007669"/>
    <property type="project" value="TreeGrafter"/>
</dbReference>
<dbReference type="SUPFAM" id="SSF52833">
    <property type="entry name" value="Thioredoxin-like"/>
    <property type="match status" value="1"/>
</dbReference>
<evidence type="ECO:0000256" key="5">
    <source>
        <dbReference type="ARBA" id="ARBA00023284"/>
    </source>
</evidence>
<dbReference type="EMBL" id="KV441403">
    <property type="protein sequence ID" value="OAF56550.1"/>
    <property type="molecule type" value="Genomic_DNA"/>
</dbReference>
<dbReference type="GO" id="GO:0005739">
    <property type="term" value="C:mitochondrion"/>
    <property type="evidence" value="ECO:0007669"/>
    <property type="project" value="TreeGrafter"/>
</dbReference>
<comment type="function">
    <text evidence="7">Thiol-specific peroxidase that catalyzes the reduction of hydrogen peroxide and organic hydroperoxides to water and alcohols, respectively. Plays a role in cell protection against oxidative stress by detoxifying peroxides.</text>
</comment>
<dbReference type="GO" id="GO:0008379">
    <property type="term" value="F:thioredoxin peroxidase activity"/>
    <property type="evidence" value="ECO:0007669"/>
    <property type="project" value="InterPro"/>
</dbReference>
<dbReference type="CDD" id="cd03013">
    <property type="entry name" value="PRX5_like"/>
    <property type="match status" value="1"/>
</dbReference>
<keyword evidence="2 7" id="KW-0575">Peroxidase</keyword>
<dbReference type="GO" id="GO:0005829">
    <property type="term" value="C:cytosol"/>
    <property type="evidence" value="ECO:0007669"/>
    <property type="project" value="TreeGrafter"/>
</dbReference>
<evidence type="ECO:0000259" key="8">
    <source>
        <dbReference type="PROSITE" id="PS51352"/>
    </source>
</evidence>
<dbReference type="GO" id="GO:0042744">
    <property type="term" value="P:hydrogen peroxide catabolic process"/>
    <property type="evidence" value="ECO:0007669"/>
    <property type="project" value="TreeGrafter"/>
</dbReference>